<proteinExistence type="predicted"/>
<accession>A0A2K8NBG8</accession>
<name>A0A2K8NBG8_9BACL</name>
<dbReference type="Pfam" id="PF10066">
    <property type="entry name" value="DUF2304"/>
    <property type="match status" value="1"/>
</dbReference>
<keyword evidence="1" id="KW-0812">Transmembrane</keyword>
<dbReference type="AlphaFoldDB" id="A0A2K8NBG8"/>
<feature type="transmembrane region" description="Helical" evidence="1">
    <location>
        <begin position="6"/>
        <end position="22"/>
    </location>
</feature>
<protein>
    <submittedName>
        <fullName evidence="2">DUF2304 domain-containing protein</fullName>
    </submittedName>
</protein>
<dbReference type="OrthoDB" id="677868at2"/>
<dbReference type="EMBL" id="CP024955">
    <property type="protein sequence ID" value="ATY86167.1"/>
    <property type="molecule type" value="Genomic_DNA"/>
</dbReference>
<keyword evidence="1" id="KW-0472">Membrane</keyword>
<feature type="transmembrane region" description="Helical" evidence="1">
    <location>
        <begin position="64"/>
        <end position="87"/>
    </location>
</feature>
<evidence type="ECO:0000313" key="2">
    <source>
        <dbReference type="EMBL" id="ATY86167.1"/>
    </source>
</evidence>
<reference evidence="3" key="1">
    <citation type="submission" date="2017-11" db="EMBL/GenBank/DDBJ databases">
        <title>Complete Genome Sequence of Kyrpidia sp. Strain EA-1, a thermophilic, hydrogen-oxidizing Bacterium, isolated from the Azores.</title>
        <authorList>
            <person name="Reiner J.E."/>
            <person name="Lapp C.J."/>
            <person name="Bunk B."/>
            <person name="Gescher J."/>
        </authorList>
    </citation>
    <scope>NUCLEOTIDE SEQUENCE [LARGE SCALE GENOMIC DNA]</scope>
    <source>
        <strain evidence="3">EA-1</strain>
    </source>
</reference>
<sequence length="120" mass="13828">MDVYQLAILFSVGFILIVLDLVRRRRLKEKYSLLWIFVGLLMLVLSTFRSAIEHMAAFFHVYYAPSLLFLVGLVFCFSLILHVTVVLSRLEDRVVRLAQEAAILREEIEQKAVAERGNKG</sequence>
<gene>
    <name evidence="2" type="ORF">CVV65_15535</name>
</gene>
<dbReference type="RefSeq" id="WP_013077033.1">
    <property type="nucleotide sequence ID" value="NZ_CP024955.1"/>
</dbReference>
<dbReference type="Proteomes" id="UP000231932">
    <property type="component" value="Chromosome"/>
</dbReference>
<keyword evidence="1" id="KW-1133">Transmembrane helix</keyword>
<evidence type="ECO:0000256" key="1">
    <source>
        <dbReference type="SAM" id="Phobius"/>
    </source>
</evidence>
<evidence type="ECO:0000313" key="3">
    <source>
        <dbReference type="Proteomes" id="UP000231932"/>
    </source>
</evidence>
<dbReference type="InterPro" id="IPR019277">
    <property type="entry name" value="DUF2304"/>
</dbReference>
<dbReference type="KEGG" id="kyr:CVV65_15535"/>
<organism evidence="2 3">
    <name type="scientific">Kyrpidia spormannii</name>
    <dbReference type="NCBI Taxonomy" id="2055160"/>
    <lineage>
        <taxon>Bacteria</taxon>
        <taxon>Bacillati</taxon>
        <taxon>Bacillota</taxon>
        <taxon>Bacilli</taxon>
        <taxon>Bacillales</taxon>
        <taxon>Alicyclobacillaceae</taxon>
        <taxon>Kyrpidia</taxon>
    </lineage>
</organism>
<feature type="transmembrane region" description="Helical" evidence="1">
    <location>
        <begin position="34"/>
        <end position="52"/>
    </location>
</feature>
<keyword evidence="3" id="KW-1185">Reference proteome</keyword>